<dbReference type="GeneID" id="54406868"/>
<organism evidence="1 2">
    <name type="scientific">Dothidotthia symphoricarpi CBS 119687</name>
    <dbReference type="NCBI Taxonomy" id="1392245"/>
    <lineage>
        <taxon>Eukaryota</taxon>
        <taxon>Fungi</taxon>
        <taxon>Dikarya</taxon>
        <taxon>Ascomycota</taxon>
        <taxon>Pezizomycotina</taxon>
        <taxon>Dothideomycetes</taxon>
        <taxon>Pleosporomycetidae</taxon>
        <taxon>Pleosporales</taxon>
        <taxon>Dothidotthiaceae</taxon>
        <taxon>Dothidotthia</taxon>
    </lineage>
</organism>
<evidence type="ECO:0000313" key="2">
    <source>
        <dbReference type="Proteomes" id="UP000799771"/>
    </source>
</evidence>
<dbReference type="Proteomes" id="UP000799771">
    <property type="component" value="Unassembled WGS sequence"/>
</dbReference>
<keyword evidence="2" id="KW-1185">Reference proteome</keyword>
<protein>
    <submittedName>
        <fullName evidence="1">Uncharacterized protein</fullName>
    </submittedName>
</protein>
<evidence type="ECO:0000313" key="1">
    <source>
        <dbReference type="EMBL" id="KAF2134169.1"/>
    </source>
</evidence>
<dbReference type="OrthoDB" id="3799620at2759"/>
<dbReference type="EMBL" id="ML977498">
    <property type="protein sequence ID" value="KAF2134169.1"/>
    <property type="molecule type" value="Genomic_DNA"/>
</dbReference>
<accession>A0A6A6AQG1</accession>
<sequence length="325" mass="37478">MPPKRQKKTVTSSGQKRQRKFEELRHSYPAFQDALGTGAVSKNPNACFLGIPRELRDLIYHEIWKTKKPFKVGLPQRNDFRIFEVQYSADIVEPREDALTPTVQRSPWILASKQVLEEAIQQFQREASWTYMNRPSFNTDVRQIGGWSSSITRRPANRRSPILLTIDTVPIIKFPQSLLMGAYGEMDNRETPIYRIQFYSDTRHLLQSLFASVSRTASLRSLSLVVEGKFGRVEDDRNVKVYSDLPSCDLPNLQTLEVLVLFREEVSEGTHFMSKLKESISGMGLAMMGGNGTIQFKKILVPIPQTESQFPPRPWFDWKFEFKRV</sequence>
<dbReference type="AlphaFoldDB" id="A0A6A6AQG1"/>
<gene>
    <name evidence="1" type="ORF">P153DRAFT_353358</name>
</gene>
<dbReference type="RefSeq" id="XP_033528556.1">
    <property type="nucleotide sequence ID" value="XM_033666436.1"/>
</dbReference>
<proteinExistence type="predicted"/>
<name>A0A6A6AQG1_9PLEO</name>
<reference evidence="1" key="1">
    <citation type="journal article" date="2020" name="Stud. Mycol.">
        <title>101 Dothideomycetes genomes: a test case for predicting lifestyles and emergence of pathogens.</title>
        <authorList>
            <person name="Haridas S."/>
            <person name="Albert R."/>
            <person name="Binder M."/>
            <person name="Bloem J."/>
            <person name="Labutti K."/>
            <person name="Salamov A."/>
            <person name="Andreopoulos B."/>
            <person name="Baker S."/>
            <person name="Barry K."/>
            <person name="Bills G."/>
            <person name="Bluhm B."/>
            <person name="Cannon C."/>
            <person name="Castanera R."/>
            <person name="Culley D."/>
            <person name="Daum C."/>
            <person name="Ezra D."/>
            <person name="Gonzalez J."/>
            <person name="Henrissat B."/>
            <person name="Kuo A."/>
            <person name="Liang C."/>
            <person name="Lipzen A."/>
            <person name="Lutzoni F."/>
            <person name="Magnuson J."/>
            <person name="Mondo S."/>
            <person name="Nolan M."/>
            <person name="Ohm R."/>
            <person name="Pangilinan J."/>
            <person name="Park H.-J."/>
            <person name="Ramirez L."/>
            <person name="Alfaro M."/>
            <person name="Sun H."/>
            <person name="Tritt A."/>
            <person name="Yoshinaga Y."/>
            <person name="Zwiers L.-H."/>
            <person name="Turgeon B."/>
            <person name="Goodwin S."/>
            <person name="Spatafora J."/>
            <person name="Crous P."/>
            <person name="Grigoriev I."/>
        </authorList>
    </citation>
    <scope>NUCLEOTIDE SEQUENCE</scope>
    <source>
        <strain evidence="1">CBS 119687</strain>
    </source>
</reference>